<gene>
    <name evidence="5" type="ORF">Pmar_PMAR020371</name>
</gene>
<dbReference type="EC" id="3.4.21.62" evidence="2"/>
<accession>C5L5V1</accession>
<evidence type="ECO:0000256" key="3">
    <source>
        <dbReference type="PROSITE-ProRule" id="PRU01240"/>
    </source>
</evidence>
<evidence type="ECO:0000256" key="1">
    <source>
        <dbReference type="ARBA" id="ARBA00023529"/>
    </source>
</evidence>
<dbReference type="AlphaFoldDB" id="C5L5V1"/>
<organism evidence="6">
    <name type="scientific">Perkinsus marinus (strain ATCC 50983 / TXsc)</name>
    <dbReference type="NCBI Taxonomy" id="423536"/>
    <lineage>
        <taxon>Eukaryota</taxon>
        <taxon>Sar</taxon>
        <taxon>Alveolata</taxon>
        <taxon>Perkinsozoa</taxon>
        <taxon>Perkinsea</taxon>
        <taxon>Perkinsida</taxon>
        <taxon>Perkinsidae</taxon>
        <taxon>Perkinsus</taxon>
    </lineage>
</organism>
<feature type="signal peptide" evidence="4">
    <location>
        <begin position="1"/>
        <end position="19"/>
    </location>
</feature>
<dbReference type="GO" id="GO:0004252">
    <property type="term" value="F:serine-type endopeptidase activity"/>
    <property type="evidence" value="ECO:0007669"/>
    <property type="project" value="UniProtKB-EC"/>
</dbReference>
<feature type="chain" id="PRO_5002952990" description="subtilisin" evidence="4">
    <location>
        <begin position="20"/>
        <end position="96"/>
    </location>
</feature>
<evidence type="ECO:0000256" key="2">
    <source>
        <dbReference type="ARBA" id="ARBA00023619"/>
    </source>
</evidence>
<reference evidence="5 6" key="1">
    <citation type="submission" date="2008-07" db="EMBL/GenBank/DDBJ databases">
        <authorList>
            <person name="El-Sayed N."/>
            <person name="Caler E."/>
            <person name="Inman J."/>
            <person name="Amedeo P."/>
            <person name="Hass B."/>
            <person name="Wortman J."/>
        </authorList>
    </citation>
    <scope>NUCLEOTIDE SEQUENCE [LARGE SCALE GENOMIC DNA]</scope>
    <source>
        <strain evidence="6">ATCC 50983 / TXsc</strain>
    </source>
</reference>
<dbReference type="InParanoid" id="C5L5V1"/>
<dbReference type="InterPro" id="IPR036852">
    <property type="entry name" value="Peptidase_S8/S53_dom_sf"/>
</dbReference>
<dbReference type="SUPFAM" id="SSF52743">
    <property type="entry name" value="Subtilisin-like"/>
    <property type="match status" value="1"/>
</dbReference>
<evidence type="ECO:0000313" key="6">
    <source>
        <dbReference type="Proteomes" id="UP000007800"/>
    </source>
</evidence>
<comment type="caution">
    <text evidence="3">Lacks conserved residue(s) required for the propagation of feature annotation.</text>
</comment>
<sequence length="96" mass="9744">MERIHAVVAAGMLVVLGAGNKHMDMDKVKYYPCSGRELLSEGVICVAGTKGAKMQLYDGNLGGLYGAGTGTSAAAAIVAGIAGMLYTGCSLLAFSK</sequence>
<keyword evidence="6" id="KW-1185">Reference proteome</keyword>
<proteinExistence type="inferred from homology"/>
<dbReference type="GeneID" id="9043342"/>
<dbReference type="Proteomes" id="UP000007800">
    <property type="component" value="Unassembled WGS sequence"/>
</dbReference>
<comment type="similarity">
    <text evidence="3">Belongs to the peptidase S8 family.</text>
</comment>
<evidence type="ECO:0000313" key="5">
    <source>
        <dbReference type="EMBL" id="EER07892.1"/>
    </source>
</evidence>
<comment type="catalytic activity">
    <reaction evidence="1">
        <text>Hydrolysis of proteins with broad specificity for peptide bonds, and a preference for a large uncharged residue in P1. Hydrolyzes peptide amides.</text>
        <dbReference type="EC" id="3.4.21.62"/>
    </reaction>
</comment>
<dbReference type="GO" id="GO:0006508">
    <property type="term" value="P:proteolysis"/>
    <property type="evidence" value="ECO:0007669"/>
    <property type="project" value="InterPro"/>
</dbReference>
<protein>
    <recommendedName>
        <fullName evidence="2">subtilisin</fullName>
        <ecNumber evidence="2">3.4.21.62</ecNumber>
    </recommendedName>
</protein>
<dbReference type="Gene3D" id="3.40.50.200">
    <property type="entry name" value="Peptidase S8/S53 domain"/>
    <property type="match status" value="1"/>
</dbReference>
<dbReference type="RefSeq" id="XP_002776076.1">
    <property type="nucleotide sequence ID" value="XM_002776030.1"/>
</dbReference>
<name>C5L5V1_PERM5</name>
<evidence type="ECO:0000256" key="4">
    <source>
        <dbReference type="SAM" id="SignalP"/>
    </source>
</evidence>
<dbReference type="EMBL" id="GG679555">
    <property type="protein sequence ID" value="EER07892.1"/>
    <property type="molecule type" value="Genomic_DNA"/>
</dbReference>
<dbReference type="PROSITE" id="PS51892">
    <property type="entry name" value="SUBTILASE"/>
    <property type="match status" value="1"/>
</dbReference>
<keyword evidence="4" id="KW-0732">Signal</keyword>